<evidence type="ECO:0000313" key="7">
    <source>
        <dbReference type="EnsemblMetazoa" id="AALFPA23_003660.P4155"/>
    </source>
</evidence>
<dbReference type="SMART" id="SM00355">
    <property type="entry name" value="ZnF_C2H2"/>
    <property type="match status" value="9"/>
</dbReference>
<dbReference type="PROSITE" id="PS00028">
    <property type="entry name" value="ZINC_FINGER_C2H2_1"/>
    <property type="match status" value="5"/>
</dbReference>
<evidence type="ECO:0000256" key="1">
    <source>
        <dbReference type="ARBA" id="ARBA00022723"/>
    </source>
</evidence>
<evidence type="ECO:0000313" key="8">
    <source>
        <dbReference type="Proteomes" id="UP000069940"/>
    </source>
</evidence>
<dbReference type="InterPro" id="IPR013087">
    <property type="entry name" value="Znf_C2H2_type"/>
</dbReference>
<sequence length="600" mass="69219">MTIFKLQSFPNVCRLCLQAKSSAEVISLDSYFPATGCSLAEMLEEISIKIPFELACYLPVEICEGCLEVFEFVFKYKRKLDLIHRFSSALAEVKNGNQDVLVELFEKEKESLKTLFKDLDLCDREDVGVEELLAEFDEYDIASTICVKVETVDDDEIDGEVMDVTMDEPEGKAAASSFLEEFQKALEDQQNDGEESDEVIELQQEILSDVEEPSVIASQSAGTEEDLKSEYTVIEGGDDEEDYEMEMNFEWPEADQDEQRPTQKRRICRLPEEPAEEQQCNLNCTFKTTFPSQFELHLARVHPEAAEILSCHRVACEGELCDSVDLLRQHKNDVHSTHICMVCGKVTKHLIALENHMRSHERQREPTVQCSMCDEMFRSELEQQRHATKVHMGRSLFECHECGLGFKQKLLLTQHLSTHSTERRYLCDQCDLAFKTSNHLKRHIRTVHTEVRYPCAHCPMTYGRRDKLRMHIERVHDIQTYFVCDICCASFESDDKLQEHKVRHENAQDLECGICLNAFAAPEDFNEHQCITYQDDYICCDRDFRYHSFYNRHMFLAHGMSTNARVKPKSGVLMGKQRALINSQSTEAGRTVHQSELKIE</sequence>
<reference evidence="7" key="2">
    <citation type="submission" date="2025-05" db="UniProtKB">
        <authorList>
            <consortium name="EnsemblMetazoa"/>
        </authorList>
    </citation>
    <scope>IDENTIFICATION</scope>
    <source>
        <strain evidence="7">Foshan</strain>
    </source>
</reference>
<protein>
    <recommendedName>
        <fullName evidence="6">C2H2-type domain-containing protein</fullName>
    </recommendedName>
</protein>
<dbReference type="EnsemblMetazoa" id="AALFPA23_003660.R4155">
    <property type="protein sequence ID" value="AALFPA23_003660.P4155"/>
    <property type="gene ID" value="AALFPA23_003660"/>
</dbReference>
<dbReference type="RefSeq" id="XP_062710815.1">
    <property type="nucleotide sequence ID" value="XM_062854831.1"/>
</dbReference>
<feature type="domain" description="C2H2-type" evidence="6">
    <location>
        <begin position="482"/>
        <end position="509"/>
    </location>
</feature>
<keyword evidence="3 5" id="KW-0863">Zinc-finger</keyword>
<dbReference type="SUPFAM" id="SSF57667">
    <property type="entry name" value="beta-beta-alpha zinc fingers"/>
    <property type="match status" value="4"/>
</dbReference>
<dbReference type="InterPro" id="IPR036236">
    <property type="entry name" value="Znf_C2H2_sf"/>
</dbReference>
<dbReference type="Pfam" id="PF00096">
    <property type="entry name" value="zf-C2H2"/>
    <property type="match status" value="3"/>
</dbReference>
<evidence type="ECO:0000256" key="5">
    <source>
        <dbReference type="PROSITE-ProRule" id="PRU00042"/>
    </source>
</evidence>
<keyword evidence="8" id="KW-1185">Reference proteome</keyword>
<proteinExistence type="predicted"/>
<feature type="domain" description="C2H2-type" evidence="6">
    <location>
        <begin position="397"/>
        <end position="424"/>
    </location>
</feature>
<dbReference type="GeneID" id="109417859"/>
<name>A0ABM1XX12_AEDAL</name>
<reference evidence="8" key="1">
    <citation type="journal article" date="2015" name="Proc. Natl. Acad. Sci. U.S.A.">
        <title>Genome sequence of the Asian Tiger mosquito, Aedes albopictus, reveals insights into its biology, genetics, and evolution.</title>
        <authorList>
            <person name="Chen X.G."/>
            <person name="Jiang X."/>
            <person name="Gu J."/>
            <person name="Xu M."/>
            <person name="Wu Y."/>
            <person name="Deng Y."/>
            <person name="Zhang C."/>
            <person name="Bonizzoni M."/>
            <person name="Dermauw W."/>
            <person name="Vontas J."/>
            <person name="Armbruster P."/>
            <person name="Huang X."/>
            <person name="Yang Y."/>
            <person name="Zhang H."/>
            <person name="He W."/>
            <person name="Peng H."/>
            <person name="Liu Y."/>
            <person name="Wu K."/>
            <person name="Chen J."/>
            <person name="Lirakis M."/>
            <person name="Topalis P."/>
            <person name="Van Leeuwen T."/>
            <person name="Hall A.B."/>
            <person name="Jiang X."/>
            <person name="Thorpe C."/>
            <person name="Mueller R.L."/>
            <person name="Sun C."/>
            <person name="Waterhouse R.M."/>
            <person name="Yan G."/>
            <person name="Tu Z.J."/>
            <person name="Fang X."/>
            <person name="James A.A."/>
        </authorList>
    </citation>
    <scope>NUCLEOTIDE SEQUENCE [LARGE SCALE GENOMIC DNA]</scope>
    <source>
        <strain evidence="8">Foshan</strain>
    </source>
</reference>
<evidence type="ECO:0000256" key="3">
    <source>
        <dbReference type="ARBA" id="ARBA00022771"/>
    </source>
</evidence>
<dbReference type="PANTHER" id="PTHR24379">
    <property type="entry name" value="KRAB AND ZINC FINGER DOMAIN-CONTAINING"/>
    <property type="match status" value="1"/>
</dbReference>
<evidence type="ECO:0000259" key="6">
    <source>
        <dbReference type="PROSITE" id="PS50157"/>
    </source>
</evidence>
<evidence type="ECO:0000256" key="4">
    <source>
        <dbReference type="ARBA" id="ARBA00022833"/>
    </source>
</evidence>
<feature type="domain" description="C2H2-type" evidence="6">
    <location>
        <begin position="425"/>
        <end position="453"/>
    </location>
</feature>
<feature type="domain" description="C2H2-type" evidence="6">
    <location>
        <begin position="338"/>
        <end position="365"/>
    </location>
</feature>
<dbReference type="PANTHER" id="PTHR24379:SF121">
    <property type="entry name" value="C2H2-TYPE DOMAIN-CONTAINING PROTEIN"/>
    <property type="match status" value="1"/>
</dbReference>
<dbReference type="Gene3D" id="3.30.160.60">
    <property type="entry name" value="Classic Zinc Finger"/>
    <property type="match status" value="5"/>
</dbReference>
<dbReference type="PROSITE" id="PS50157">
    <property type="entry name" value="ZINC_FINGER_C2H2_2"/>
    <property type="match status" value="5"/>
</dbReference>
<evidence type="ECO:0000256" key="2">
    <source>
        <dbReference type="ARBA" id="ARBA00022737"/>
    </source>
</evidence>
<keyword evidence="2" id="KW-0677">Repeat</keyword>
<dbReference type="Proteomes" id="UP000069940">
    <property type="component" value="Unassembled WGS sequence"/>
</dbReference>
<keyword evidence="4" id="KW-0862">Zinc</keyword>
<organism evidence="7 8">
    <name type="scientific">Aedes albopictus</name>
    <name type="common">Asian tiger mosquito</name>
    <name type="synonym">Stegomyia albopicta</name>
    <dbReference type="NCBI Taxonomy" id="7160"/>
    <lineage>
        <taxon>Eukaryota</taxon>
        <taxon>Metazoa</taxon>
        <taxon>Ecdysozoa</taxon>
        <taxon>Arthropoda</taxon>
        <taxon>Hexapoda</taxon>
        <taxon>Insecta</taxon>
        <taxon>Pterygota</taxon>
        <taxon>Neoptera</taxon>
        <taxon>Endopterygota</taxon>
        <taxon>Diptera</taxon>
        <taxon>Nematocera</taxon>
        <taxon>Culicoidea</taxon>
        <taxon>Culicidae</taxon>
        <taxon>Culicinae</taxon>
        <taxon>Aedini</taxon>
        <taxon>Aedes</taxon>
        <taxon>Stegomyia</taxon>
    </lineage>
</organism>
<keyword evidence="1" id="KW-0479">Metal-binding</keyword>
<accession>A0ABM1XX12</accession>
<feature type="domain" description="C2H2-type" evidence="6">
    <location>
        <begin position="453"/>
        <end position="476"/>
    </location>
</feature>
<dbReference type="Pfam" id="PF13912">
    <property type="entry name" value="zf-C2H2_6"/>
    <property type="match status" value="1"/>
</dbReference>